<feature type="compositionally biased region" description="Polar residues" evidence="2">
    <location>
        <begin position="438"/>
        <end position="469"/>
    </location>
</feature>
<feature type="compositionally biased region" description="Low complexity" evidence="2">
    <location>
        <begin position="804"/>
        <end position="821"/>
    </location>
</feature>
<feature type="compositionally biased region" description="Basic and acidic residues" evidence="2">
    <location>
        <begin position="527"/>
        <end position="543"/>
    </location>
</feature>
<gene>
    <name evidence="3" type="ORF">TTHERM_00049000</name>
</gene>
<dbReference type="HOGENOM" id="CLU_326674_0_0_1"/>
<dbReference type="KEGG" id="tet:TTHERM_00049000"/>
<feature type="region of interest" description="Disordered" evidence="2">
    <location>
        <begin position="364"/>
        <end position="548"/>
    </location>
</feature>
<dbReference type="eggNOG" id="ENOG502QZBT">
    <property type="taxonomic scope" value="Eukaryota"/>
</dbReference>
<evidence type="ECO:0000256" key="1">
    <source>
        <dbReference type="SAM" id="Coils"/>
    </source>
</evidence>
<dbReference type="RefSeq" id="XP_001014795.2">
    <property type="nucleotide sequence ID" value="XM_001014795.2"/>
</dbReference>
<evidence type="ECO:0000256" key="2">
    <source>
        <dbReference type="SAM" id="MobiDB-lite"/>
    </source>
</evidence>
<feature type="compositionally biased region" description="Polar residues" evidence="2">
    <location>
        <begin position="476"/>
        <end position="487"/>
    </location>
</feature>
<accession>Q23D91</accession>
<feature type="compositionally biased region" description="Basic and acidic residues" evidence="2">
    <location>
        <begin position="491"/>
        <end position="501"/>
    </location>
</feature>
<dbReference type="InParanoid" id="Q23D91"/>
<proteinExistence type="predicted"/>
<dbReference type="GeneID" id="7839772"/>
<feature type="region of interest" description="Disordered" evidence="2">
    <location>
        <begin position="791"/>
        <end position="835"/>
    </location>
</feature>
<feature type="compositionally biased region" description="Low complexity" evidence="2">
    <location>
        <begin position="366"/>
        <end position="389"/>
    </location>
</feature>
<dbReference type="STRING" id="312017.Q23D91"/>
<feature type="coiled-coil region" evidence="1">
    <location>
        <begin position="289"/>
        <end position="323"/>
    </location>
</feature>
<organism evidence="3 4">
    <name type="scientific">Tetrahymena thermophila (strain SB210)</name>
    <dbReference type="NCBI Taxonomy" id="312017"/>
    <lineage>
        <taxon>Eukaryota</taxon>
        <taxon>Sar</taxon>
        <taxon>Alveolata</taxon>
        <taxon>Ciliophora</taxon>
        <taxon>Intramacronucleata</taxon>
        <taxon>Oligohymenophorea</taxon>
        <taxon>Hymenostomatida</taxon>
        <taxon>Tetrahymenina</taxon>
        <taxon>Tetrahymenidae</taxon>
        <taxon>Tetrahymena</taxon>
    </lineage>
</organism>
<feature type="compositionally biased region" description="Polar residues" evidence="2">
    <location>
        <begin position="791"/>
        <end position="803"/>
    </location>
</feature>
<feature type="compositionally biased region" description="Polar residues" evidence="2">
    <location>
        <begin position="822"/>
        <end position="835"/>
    </location>
</feature>
<sequence length="886" mass="103831">MIKRPRQIDYFRTVTRINVWEEFNSFDNEGQTSNGQSLNNAQVAILNSDKNDKEGMALAKKQEIPIIAAANIKIQNNNNQQTADDLYKKRRIHTSNYIRIRQDQIWPLQDKYELADDDIIFLKDFNESNNFNMKEEELEFLIENFELKSGKDFMINWIDMKDYISNELRDKYTFSNLEKIYNYWKGKRDLLKRPLLRLHWKPNFNDKDPHVAFRPRVAEKMKLRGSRKQNDDEQYQKLTQLKEEMIKYKMLVQQIKLREQMKEIILESQSLSFVSELYKQDKQLQYFFVDDVFENYKDLEIKKQKTDEKMNQLHLQNSQLNEQLTAFNLFPVVHKNSDFIIKKGLLKPTISSMNKEPKQNFEFQKSSEANSNGNNNNNTSSISTSNSVNLQNAILKGELKKTKASNRQPEETQVTAEVELKKQKNTKKSQKDGEQVEQPISTPIITSQKDPTQNKGNNNTQSVSQTSVTLPLIPPLTNQKENVQKGKQISKKGDKNGEDSAQKQNNKLNPQESSSQNPDQQQQKQSIQEREQESQKTENKEPHISLNPNLQLFNTDNFEFVSYITSIYLDAVKRELTMEKVCNLDTKNIDREQFSHILNSKTELAQQLKKLHKPSTVVQSQSENSKQQIQEFYKNPQQVNPPYLHPHYDQNQLRNIPPEKMPYLQRQQEMQYQNQNSQVNQEVPHSKRKNVIPFKPRLRLGRSGLINIDRQFDDKDNLRYEDICSKEANYHPNKVVDKLLAEKRQKENAEQQKLKVYSYTPSDQDIYKKDFFQERQRKLKLLAEDDETQFLYPTTSNQGNGATSSQQGSNQGFSQQQLNSSTQQAVSTINQESSQMQIEDNLNSTVSSSLQQQQQLNYDQDIKLLRKSISLALKNYQKQKQLNQIK</sequence>
<protein>
    <recommendedName>
        <fullName evidence="5">Enhancer of polycomb-like protein</fullName>
    </recommendedName>
</protein>
<reference evidence="4" key="1">
    <citation type="journal article" date="2006" name="PLoS Biol.">
        <title>Macronuclear genome sequence of the ciliate Tetrahymena thermophila, a model eukaryote.</title>
        <authorList>
            <person name="Eisen J.A."/>
            <person name="Coyne R.S."/>
            <person name="Wu M."/>
            <person name="Wu D."/>
            <person name="Thiagarajan M."/>
            <person name="Wortman J.R."/>
            <person name="Badger J.H."/>
            <person name="Ren Q."/>
            <person name="Amedeo P."/>
            <person name="Jones K.M."/>
            <person name="Tallon L.J."/>
            <person name="Delcher A.L."/>
            <person name="Salzberg S.L."/>
            <person name="Silva J.C."/>
            <person name="Haas B.J."/>
            <person name="Majoros W.H."/>
            <person name="Farzad M."/>
            <person name="Carlton J.M."/>
            <person name="Smith R.K. Jr."/>
            <person name="Garg J."/>
            <person name="Pearlman R.E."/>
            <person name="Karrer K.M."/>
            <person name="Sun L."/>
            <person name="Manning G."/>
            <person name="Elde N.C."/>
            <person name="Turkewitz A.P."/>
            <person name="Asai D.J."/>
            <person name="Wilkes D.E."/>
            <person name="Wang Y."/>
            <person name="Cai H."/>
            <person name="Collins K."/>
            <person name="Stewart B.A."/>
            <person name="Lee S.R."/>
            <person name="Wilamowska K."/>
            <person name="Weinberg Z."/>
            <person name="Ruzzo W.L."/>
            <person name="Wloga D."/>
            <person name="Gaertig J."/>
            <person name="Frankel J."/>
            <person name="Tsao C.-C."/>
            <person name="Gorovsky M.A."/>
            <person name="Keeling P.J."/>
            <person name="Waller R.F."/>
            <person name="Patron N.J."/>
            <person name="Cherry J.M."/>
            <person name="Stover N.A."/>
            <person name="Krieger C.J."/>
            <person name="del Toro C."/>
            <person name="Ryder H.F."/>
            <person name="Williamson S.C."/>
            <person name="Barbeau R.A."/>
            <person name="Hamilton E.P."/>
            <person name="Orias E."/>
        </authorList>
    </citation>
    <scope>NUCLEOTIDE SEQUENCE [LARGE SCALE GENOMIC DNA]</scope>
    <source>
        <strain evidence="4">SB210</strain>
    </source>
</reference>
<evidence type="ECO:0000313" key="3">
    <source>
        <dbReference type="EMBL" id="EAR94648.2"/>
    </source>
</evidence>
<dbReference type="Proteomes" id="UP000009168">
    <property type="component" value="Unassembled WGS sequence"/>
</dbReference>
<evidence type="ECO:0008006" key="5">
    <source>
        <dbReference type="Google" id="ProtNLM"/>
    </source>
</evidence>
<dbReference type="AlphaFoldDB" id="Q23D91"/>
<feature type="compositionally biased region" description="Low complexity" evidence="2">
    <location>
        <begin position="511"/>
        <end position="526"/>
    </location>
</feature>
<keyword evidence="4" id="KW-1185">Reference proteome</keyword>
<dbReference type="OrthoDB" id="435275at2759"/>
<name>Q23D91_TETTS</name>
<dbReference type="EMBL" id="GG662712">
    <property type="protein sequence ID" value="EAR94648.2"/>
    <property type="molecule type" value="Genomic_DNA"/>
</dbReference>
<feature type="compositionally biased region" description="Polar residues" evidence="2">
    <location>
        <begin position="405"/>
        <end position="415"/>
    </location>
</feature>
<keyword evidence="1" id="KW-0175">Coiled coil</keyword>
<evidence type="ECO:0000313" key="4">
    <source>
        <dbReference type="Proteomes" id="UP000009168"/>
    </source>
</evidence>